<dbReference type="InterPro" id="IPR050079">
    <property type="entry name" value="DEAD_box_RNA_helicase"/>
</dbReference>
<evidence type="ECO:0000259" key="8">
    <source>
        <dbReference type="PROSITE" id="PS51192"/>
    </source>
</evidence>
<dbReference type="Gene3D" id="3.40.50.300">
    <property type="entry name" value="P-loop containing nucleotide triphosphate hydrolases"/>
    <property type="match status" value="2"/>
</dbReference>
<dbReference type="EMBL" id="BLWD01000001">
    <property type="protein sequence ID" value="GFN05666.1"/>
    <property type="molecule type" value="Genomic_DNA"/>
</dbReference>
<dbReference type="Pfam" id="PF00270">
    <property type="entry name" value="DEAD"/>
    <property type="match status" value="1"/>
</dbReference>
<dbReference type="CDD" id="cd00268">
    <property type="entry name" value="DEADc"/>
    <property type="match status" value="1"/>
</dbReference>
<evidence type="ECO:0000313" key="10">
    <source>
        <dbReference type="EMBL" id="GFN05666.1"/>
    </source>
</evidence>
<dbReference type="SUPFAM" id="SSF52540">
    <property type="entry name" value="P-loop containing nucleoside triphosphate hydrolases"/>
    <property type="match status" value="1"/>
</dbReference>
<feature type="domain" description="Helicase C-terminal" evidence="9">
    <location>
        <begin position="146"/>
        <end position="297"/>
    </location>
</feature>
<feature type="compositionally biased region" description="Basic and acidic residues" evidence="7">
    <location>
        <begin position="428"/>
        <end position="459"/>
    </location>
</feature>
<dbReference type="Pfam" id="PF23348">
    <property type="entry name" value="RDM3_C"/>
    <property type="match status" value="1"/>
</dbReference>
<dbReference type="PANTHER" id="PTHR47959:SF13">
    <property type="entry name" value="ATP-DEPENDENT RNA HELICASE RHLE"/>
    <property type="match status" value="1"/>
</dbReference>
<feature type="compositionally biased region" description="Basic and acidic residues" evidence="7">
    <location>
        <begin position="526"/>
        <end position="556"/>
    </location>
</feature>
<keyword evidence="4" id="KW-0067">ATP-binding</keyword>
<evidence type="ECO:0000313" key="11">
    <source>
        <dbReference type="Proteomes" id="UP000498740"/>
    </source>
</evidence>
<dbReference type="CDD" id="cd18787">
    <property type="entry name" value="SF2_C_DEAD"/>
    <property type="match status" value="1"/>
</dbReference>
<dbReference type="InterPro" id="IPR014001">
    <property type="entry name" value="Helicase_ATP-bd"/>
</dbReference>
<feature type="domain" description="Helicase ATP-binding" evidence="8">
    <location>
        <begin position="1"/>
        <end position="120"/>
    </location>
</feature>
<protein>
    <submittedName>
        <fullName evidence="10">RNA helicase</fullName>
    </submittedName>
</protein>
<dbReference type="InterPro" id="IPR001650">
    <property type="entry name" value="Helicase_C-like"/>
</dbReference>
<dbReference type="SMART" id="SM00490">
    <property type="entry name" value="HELICc"/>
    <property type="match status" value="1"/>
</dbReference>
<organism evidence="10 11">
    <name type="scientific">Streptomyces microflavus</name>
    <name type="common">Streptomyces lipmanii</name>
    <dbReference type="NCBI Taxonomy" id="1919"/>
    <lineage>
        <taxon>Bacteria</taxon>
        <taxon>Bacillati</taxon>
        <taxon>Actinomycetota</taxon>
        <taxon>Actinomycetes</taxon>
        <taxon>Kitasatosporales</taxon>
        <taxon>Streptomycetaceae</taxon>
        <taxon>Streptomyces</taxon>
    </lineage>
</organism>
<evidence type="ECO:0000256" key="7">
    <source>
        <dbReference type="SAM" id="MobiDB-lite"/>
    </source>
</evidence>
<comment type="caution">
    <text evidence="10">The sequence shown here is derived from an EMBL/GenBank/DDBJ whole genome shotgun (WGS) entry which is preliminary data.</text>
</comment>
<accession>A0A7J0CT24</accession>
<evidence type="ECO:0000256" key="1">
    <source>
        <dbReference type="ARBA" id="ARBA00022741"/>
    </source>
</evidence>
<dbReference type="PANTHER" id="PTHR47959">
    <property type="entry name" value="ATP-DEPENDENT RNA HELICASE RHLE-RELATED"/>
    <property type="match status" value="1"/>
</dbReference>
<evidence type="ECO:0000256" key="6">
    <source>
        <dbReference type="SAM" id="Coils"/>
    </source>
</evidence>
<dbReference type="GO" id="GO:0003676">
    <property type="term" value="F:nucleic acid binding"/>
    <property type="evidence" value="ECO:0007669"/>
    <property type="project" value="InterPro"/>
</dbReference>
<dbReference type="GO" id="GO:0005829">
    <property type="term" value="C:cytosol"/>
    <property type="evidence" value="ECO:0007669"/>
    <property type="project" value="TreeGrafter"/>
</dbReference>
<dbReference type="Proteomes" id="UP000498740">
    <property type="component" value="Unassembled WGS sequence"/>
</dbReference>
<feature type="region of interest" description="Disordered" evidence="7">
    <location>
        <begin position="375"/>
        <end position="625"/>
    </location>
</feature>
<dbReference type="InterPro" id="IPR011545">
    <property type="entry name" value="DEAD/DEAH_box_helicase_dom"/>
</dbReference>
<dbReference type="InterPro" id="IPR044742">
    <property type="entry name" value="DEAD/DEAH_RhlB"/>
</dbReference>
<feature type="compositionally biased region" description="Low complexity" evidence="7">
    <location>
        <begin position="511"/>
        <end position="525"/>
    </location>
</feature>
<dbReference type="GO" id="GO:0003724">
    <property type="term" value="F:RNA helicase activity"/>
    <property type="evidence" value="ECO:0007669"/>
    <property type="project" value="TreeGrafter"/>
</dbReference>
<comment type="similarity">
    <text evidence="5">Belongs to the DEAD box helicase family.</text>
</comment>
<feature type="compositionally biased region" description="Basic and acidic residues" evidence="7">
    <location>
        <begin position="470"/>
        <end position="501"/>
    </location>
</feature>
<feature type="compositionally biased region" description="Basic and acidic residues" evidence="7">
    <location>
        <begin position="571"/>
        <end position="581"/>
    </location>
</feature>
<evidence type="ECO:0000256" key="4">
    <source>
        <dbReference type="ARBA" id="ARBA00022840"/>
    </source>
</evidence>
<dbReference type="AlphaFoldDB" id="A0A7J0CT24"/>
<keyword evidence="1" id="KW-0547">Nucleotide-binding</keyword>
<keyword evidence="6" id="KW-0175">Coiled coil</keyword>
<keyword evidence="2" id="KW-0378">Hydrolase</keyword>
<dbReference type="GO" id="GO:0005524">
    <property type="term" value="F:ATP binding"/>
    <property type="evidence" value="ECO:0007669"/>
    <property type="project" value="UniProtKB-KW"/>
</dbReference>
<evidence type="ECO:0000256" key="2">
    <source>
        <dbReference type="ARBA" id="ARBA00022801"/>
    </source>
</evidence>
<sequence length="625" mass="68047">MQVADALQPYGDVLGLKMKVVCGGTSMGNQIYALERGVDVLVATPGRLRDIINRGACSLANVQVAVLDEADQMSDLGFLPEVTELLDQIPGGGQRMLFSATMENEIGTLVKRYLSNPVTHEVDSAQGNVTTMSHHVLVVKPKDKAPVTSAIAARKGRTIIFVRTQLGADRIAEQLIESGVKADALHGGMTQGARTRVLEDFKKGYVNALVATDVAARGIHVDGIDLVLNVDPAGDHKDYLHRSGRTARAGKSGVVVSLALPHQRRQIFRLMEDAGVDASRHIVQGAGVFEPEVAEITGARSLTEVQADSANNAAKQAEREAADLTKQLERVQRRAVELREEADRLVARAARERGDDPEAAVAEVAAEAEAALVAAASVPEQPAARDEQRRDERGNYERRDNRGGDRGGYRGGNDRRDDRPSGGFRSGGGDRRDDRGGRPFERRDNDRPAFNRDRRDERPAGGSGGFRSGGGDRRDDRGGRPFERRDNDRPAFNRDRRDERPAGGSGGFRSGGSDRPSGGFRSGGSSDRRDDRGGRPFERRDNDRPAFNRDRRDERPAGGSGGFRSGGSDRPFNRDRRDDRPAGSFRAGGTDRPTGRRDEHRGANTGTNTGSFGRRDDKPRWKRNG</sequence>
<dbReference type="PROSITE" id="PS51194">
    <property type="entry name" value="HELICASE_CTER"/>
    <property type="match status" value="1"/>
</dbReference>
<feature type="compositionally biased region" description="Basic and acidic residues" evidence="7">
    <location>
        <begin position="383"/>
        <end position="420"/>
    </location>
</feature>
<keyword evidence="3 10" id="KW-0347">Helicase</keyword>
<dbReference type="GO" id="GO:0016787">
    <property type="term" value="F:hydrolase activity"/>
    <property type="evidence" value="ECO:0007669"/>
    <property type="project" value="UniProtKB-KW"/>
</dbReference>
<reference evidence="10 11" key="1">
    <citation type="submission" date="2020-05" db="EMBL/GenBank/DDBJ databases">
        <title>Whole genome shotgun sequence of Streptomyces microflavus NBRC 13062.</title>
        <authorList>
            <person name="Komaki H."/>
            <person name="Tamura T."/>
        </authorList>
    </citation>
    <scope>NUCLEOTIDE SEQUENCE [LARGE SCALE GENOMIC DNA]</scope>
    <source>
        <strain evidence="10 11">NBRC 13062</strain>
    </source>
</reference>
<dbReference type="InterPro" id="IPR027417">
    <property type="entry name" value="P-loop_NTPase"/>
</dbReference>
<dbReference type="Pfam" id="PF00271">
    <property type="entry name" value="Helicase_C"/>
    <property type="match status" value="1"/>
</dbReference>
<name>A0A7J0CT24_STRMI</name>
<gene>
    <name evidence="10" type="ORF">Smic_42220</name>
</gene>
<evidence type="ECO:0000256" key="5">
    <source>
        <dbReference type="ARBA" id="ARBA00038437"/>
    </source>
</evidence>
<feature type="compositionally biased region" description="Basic and acidic residues" evidence="7">
    <location>
        <begin position="593"/>
        <end position="602"/>
    </location>
</feature>
<dbReference type="InterPro" id="IPR057584">
    <property type="entry name" value="RDM3_C"/>
</dbReference>
<evidence type="ECO:0000256" key="3">
    <source>
        <dbReference type="ARBA" id="ARBA00022806"/>
    </source>
</evidence>
<evidence type="ECO:0000259" key="9">
    <source>
        <dbReference type="PROSITE" id="PS51194"/>
    </source>
</evidence>
<feature type="coiled-coil region" evidence="6">
    <location>
        <begin position="300"/>
        <end position="355"/>
    </location>
</feature>
<dbReference type="PROSITE" id="PS51192">
    <property type="entry name" value="HELICASE_ATP_BIND_1"/>
    <property type="match status" value="1"/>
</dbReference>
<proteinExistence type="inferred from homology"/>